<evidence type="ECO:0000259" key="2">
    <source>
        <dbReference type="Pfam" id="PF00013"/>
    </source>
</evidence>
<accession>A0A8S9IKC0</accession>
<dbReference type="Pfam" id="PF00013">
    <property type="entry name" value="KH_1"/>
    <property type="match status" value="1"/>
</dbReference>
<evidence type="ECO:0000313" key="4">
    <source>
        <dbReference type="Proteomes" id="UP000712281"/>
    </source>
</evidence>
<sequence length="58" mass="6191">MGRVIGRKGASILAIKEACNAEILIGGAKGPPDKIFVIGPVKEVRKAEAILRGRMIDY</sequence>
<gene>
    <name evidence="3" type="ORF">F2Q68_00027485</name>
</gene>
<dbReference type="CDD" id="cd00105">
    <property type="entry name" value="KH-I"/>
    <property type="match status" value="1"/>
</dbReference>
<dbReference type="InterPro" id="IPR036612">
    <property type="entry name" value="KH_dom_type_1_sf"/>
</dbReference>
<name>A0A8S9IKC0_BRACR</name>
<evidence type="ECO:0000256" key="1">
    <source>
        <dbReference type="PROSITE-ProRule" id="PRU00117"/>
    </source>
</evidence>
<dbReference type="EMBL" id="QGKW02001911">
    <property type="protein sequence ID" value="KAF2569845.1"/>
    <property type="molecule type" value="Genomic_DNA"/>
</dbReference>
<protein>
    <recommendedName>
        <fullName evidence="2">K Homology domain-containing protein</fullName>
    </recommendedName>
</protein>
<evidence type="ECO:0000313" key="3">
    <source>
        <dbReference type="EMBL" id="KAF2569845.1"/>
    </source>
</evidence>
<keyword evidence="1" id="KW-0694">RNA-binding</keyword>
<dbReference type="PROSITE" id="PS50084">
    <property type="entry name" value="KH_TYPE_1"/>
    <property type="match status" value="1"/>
</dbReference>
<feature type="domain" description="K Homology" evidence="2">
    <location>
        <begin position="1"/>
        <end position="51"/>
    </location>
</feature>
<dbReference type="SUPFAM" id="SSF54791">
    <property type="entry name" value="Eukaryotic type KH-domain (KH-domain type I)"/>
    <property type="match status" value="1"/>
</dbReference>
<dbReference type="Proteomes" id="UP000712281">
    <property type="component" value="Unassembled WGS sequence"/>
</dbReference>
<dbReference type="AlphaFoldDB" id="A0A8S9IKC0"/>
<comment type="caution">
    <text evidence="3">The sequence shown here is derived from an EMBL/GenBank/DDBJ whole genome shotgun (WGS) entry which is preliminary data.</text>
</comment>
<dbReference type="Gene3D" id="3.30.1370.10">
    <property type="entry name" value="K Homology domain, type 1"/>
    <property type="match status" value="1"/>
</dbReference>
<dbReference type="InterPro" id="IPR004088">
    <property type="entry name" value="KH_dom_type_1"/>
</dbReference>
<dbReference type="GO" id="GO:0003723">
    <property type="term" value="F:RNA binding"/>
    <property type="evidence" value="ECO:0007669"/>
    <property type="project" value="UniProtKB-UniRule"/>
</dbReference>
<organism evidence="3 4">
    <name type="scientific">Brassica cretica</name>
    <name type="common">Mustard</name>
    <dbReference type="NCBI Taxonomy" id="69181"/>
    <lineage>
        <taxon>Eukaryota</taxon>
        <taxon>Viridiplantae</taxon>
        <taxon>Streptophyta</taxon>
        <taxon>Embryophyta</taxon>
        <taxon>Tracheophyta</taxon>
        <taxon>Spermatophyta</taxon>
        <taxon>Magnoliopsida</taxon>
        <taxon>eudicotyledons</taxon>
        <taxon>Gunneridae</taxon>
        <taxon>Pentapetalae</taxon>
        <taxon>rosids</taxon>
        <taxon>malvids</taxon>
        <taxon>Brassicales</taxon>
        <taxon>Brassicaceae</taxon>
        <taxon>Brassiceae</taxon>
        <taxon>Brassica</taxon>
    </lineage>
</organism>
<reference evidence="3" key="1">
    <citation type="submission" date="2019-12" db="EMBL/GenBank/DDBJ databases">
        <title>Genome sequencing and annotation of Brassica cretica.</title>
        <authorList>
            <person name="Studholme D.J."/>
            <person name="Sarris P.F."/>
        </authorList>
    </citation>
    <scope>NUCLEOTIDE SEQUENCE</scope>
    <source>
        <strain evidence="3">PFS-001/15</strain>
        <tissue evidence="3">Leaf</tissue>
    </source>
</reference>
<proteinExistence type="predicted"/>